<accession>A0A9Y2IPD0</accession>
<evidence type="ECO:0000313" key="2">
    <source>
        <dbReference type="Proteomes" id="UP001236014"/>
    </source>
</evidence>
<gene>
    <name evidence="1" type="ORF">QRX50_21015</name>
</gene>
<dbReference type="RefSeq" id="WP_285973618.1">
    <property type="nucleotide sequence ID" value="NZ_CP127294.1"/>
</dbReference>
<dbReference type="Proteomes" id="UP001236014">
    <property type="component" value="Chromosome"/>
</dbReference>
<dbReference type="EMBL" id="CP127294">
    <property type="protein sequence ID" value="WIX83059.1"/>
    <property type="molecule type" value="Genomic_DNA"/>
</dbReference>
<name>A0A9Y2IPD0_9PSEU</name>
<keyword evidence="2" id="KW-1185">Reference proteome</keyword>
<dbReference type="KEGG" id="acab:QRX50_21015"/>
<proteinExistence type="predicted"/>
<protein>
    <submittedName>
        <fullName evidence="1">Uncharacterized protein</fullName>
    </submittedName>
</protein>
<organism evidence="1 2">
    <name type="scientific">Amycolatopsis carbonis</name>
    <dbReference type="NCBI Taxonomy" id="715471"/>
    <lineage>
        <taxon>Bacteria</taxon>
        <taxon>Bacillati</taxon>
        <taxon>Actinomycetota</taxon>
        <taxon>Actinomycetes</taxon>
        <taxon>Pseudonocardiales</taxon>
        <taxon>Pseudonocardiaceae</taxon>
        <taxon>Amycolatopsis</taxon>
    </lineage>
</organism>
<dbReference type="AlphaFoldDB" id="A0A9Y2IPD0"/>
<sequence length="79" mass="8882">MLVVNMVEKFGADEFLEREWTLPAEVAEPLRGQVDMTPEGWIMNEWPMTAAIAAIVQPWVDELIDAESGSWFVSSAQVD</sequence>
<evidence type="ECO:0000313" key="1">
    <source>
        <dbReference type="EMBL" id="WIX83059.1"/>
    </source>
</evidence>
<reference evidence="1 2" key="1">
    <citation type="submission" date="2023-06" db="EMBL/GenBank/DDBJ databases">
        <authorList>
            <person name="Oyuntsetseg B."/>
            <person name="Kim S.B."/>
        </authorList>
    </citation>
    <scope>NUCLEOTIDE SEQUENCE [LARGE SCALE GENOMIC DNA]</scope>
    <source>
        <strain evidence="1 2">2-15</strain>
    </source>
</reference>